<keyword evidence="3 5" id="KW-0012">Acyltransferase</keyword>
<evidence type="ECO:0000313" key="6">
    <source>
        <dbReference type="Proteomes" id="UP001145087"/>
    </source>
</evidence>
<organism evidence="5 6">
    <name type="scientific">Draconibacterium aestuarii</name>
    <dbReference type="NCBI Taxonomy" id="2998507"/>
    <lineage>
        <taxon>Bacteria</taxon>
        <taxon>Pseudomonadati</taxon>
        <taxon>Bacteroidota</taxon>
        <taxon>Bacteroidia</taxon>
        <taxon>Marinilabiliales</taxon>
        <taxon>Prolixibacteraceae</taxon>
        <taxon>Draconibacterium</taxon>
    </lineage>
</organism>
<dbReference type="Pfam" id="PF01553">
    <property type="entry name" value="Acyltransferase"/>
    <property type="match status" value="1"/>
</dbReference>
<dbReference type="RefSeq" id="WP_343334502.1">
    <property type="nucleotide sequence ID" value="NZ_JAPOHD010000031.1"/>
</dbReference>
<dbReference type="AlphaFoldDB" id="A0A9X3J844"/>
<accession>A0A9X3J844</accession>
<comment type="caution">
    <text evidence="5">The sequence shown here is derived from an EMBL/GenBank/DDBJ whole genome shotgun (WGS) entry which is preliminary data.</text>
</comment>
<sequence>MKGFCKFWLKILGWKTIGGVAPENKCIIIGAPHTSAWDFVISWLFYTSIGGLANVLIKKEFFFWPVSYFLRKMGGLPIDRSKGANVIRQTIQLINNSDKTHLALTPEGTRDLTIRWKGGFHIIAKETEIPVYLGYFDWGRKEISIGEKFELSDNANDDIKRMKDFYREKGIKGKFPDKFTTEY</sequence>
<keyword evidence="2" id="KW-0808">Transferase</keyword>
<dbReference type="InterPro" id="IPR002123">
    <property type="entry name" value="Plipid/glycerol_acylTrfase"/>
</dbReference>
<reference evidence="5" key="1">
    <citation type="submission" date="2022-11" db="EMBL/GenBank/DDBJ databases">
        <title>Marilongibacter aestuarii gen. nov., sp. nov., isolated from tidal flat sediment.</title>
        <authorList>
            <person name="Jiayan W."/>
        </authorList>
    </citation>
    <scope>NUCLEOTIDE SEQUENCE</scope>
    <source>
        <strain evidence="5">Z1-6</strain>
    </source>
</reference>
<dbReference type="PANTHER" id="PTHR10434">
    <property type="entry name" value="1-ACYL-SN-GLYCEROL-3-PHOSPHATE ACYLTRANSFERASE"/>
    <property type="match status" value="1"/>
</dbReference>
<dbReference type="EMBL" id="JAPOHD010000031">
    <property type="protein sequence ID" value="MCY1722176.1"/>
    <property type="molecule type" value="Genomic_DNA"/>
</dbReference>
<keyword evidence="6" id="KW-1185">Reference proteome</keyword>
<dbReference type="PANTHER" id="PTHR10434:SF9">
    <property type="entry name" value="PHOSPHOLIPID_GLYCEROL ACYLTRANSFERASE DOMAIN-CONTAINING PROTEIN"/>
    <property type="match status" value="1"/>
</dbReference>
<evidence type="ECO:0000313" key="5">
    <source>
        <dbReference type="EMBL" id="MCY1722176.1"/>
    </source>
</evidence>
<dbReference type="GO" id="GO:0003841">
    <property type="term" value="F:1-acylglycerol-3-phosphate O-acyltransferase activity"/>
    <property type="evidence" value="ECO:0007669"/>
    <property type="project" value="TreeGrafter"/>
</dbReference>
<comment type="pathway">
    <text evidence="1">Lipid metabolism.</text>
</comment>
<evidence type="ECO:0000259" key="4">
    <source>
        <dbReference type="SMART" id="SM00563"/>
    </source>
</evidence>
<evidence type="ECO:0000256" key="1">
    <source>
        <dbReference type="ARBA" id="ARBA00005189"/>
    </source>
</evidence>
<dbReference type="Proteomes" id="UP001145087">
    <property type="component" value="Unassembled WGS sequence"/>
</dbReference>
<proteinExistence type="predicted"/>
<gene>
    <name evidence="5" type="ORF">OU798_17615</name>
</gene>
<protein>
    <submittedName>
        <fullName evidence="5">1-acyl-sn-glycerol-3-phosphate acyltransferase</fullName>
    </submittedName>
</protein>
<feature type="domain" description="Phospholipid/glycerol acyltransferase" evidence="4">
    <location>
        <begin position="27"/>
        <end position="136"/>
    </location>
</feature>
<evidence type="ECO:0000256" key="3">
    <source>
        <dbReference type="ARBA" id="ARBA00023315"/>
    </source>
</evidence>
<dbReference type="SUPFAM" id="SSF69593">
    <property type="entry name" value="Glycerol-3-phosphate (1)-acyltransferase"/>
    <property type="match status" value="1"/>
</dbReference>
<dbReference type="GO" id="GO:0006654">
    <property type="term" value="P:phosphatidic acid biosynthetic process"/>
    <property type="evidence" value="ECO:0007669"/>
    <property type="project" value="TreeGrafter"/>
</dbReference>
<dbReference type="SMART" id="SM00563">
    <property type="entry name" value="PlsC"/>
    <property type="match status" value="1"/>
</dbReference>
<evidence type="ECO:0000256" key="2">
    <source>
        <dbReference type="ARBA" id="ARBA00022679"/>
    </source>
</evidence>
<name>A0A9X3J844_9BACT</name>